<dbReference type="InterPro" id="IPR036390">
    <property type="entry name" value="WH_DNA-bd_sf"/>
</dbReference>
<dbReference type="PANTHER" id="PTHR30537">
    <property type="entry name" value="HTH-TYPE TRANSCRIPTIONAL REGULATOR"/>
    <property type="match status" value="1"/>
</dbReference>
<sequence>MNIICAGHASMHSLSNIEAFVRAVEHGDFTRAARKLQVTASAVSRRIARLEDELGVVLFQRTTRTLRLTEDGRAFYERCQRILGELQDAKESLSHARHRPVGVLRVDATQVMGQLVLMPALPRFLAAHPGLEVQLTLRDHVVDPVAEGVDVLLRLGAMQDSRLVARKLGVTRLMACAAPAYLRRHGRPATPEDLSRHNCLGFLRDGALAPWVMQSRGTEAPVHFEPRGTFHTNHGATLLDAAVLGVGITWLFDFMVARHLESGALVPVLEEHLGEECAIHAVYPRGKHLPSRVRVFLDFVVTLFAR</sequence>
<keyword evidence="3" id="KW-0238">DNA-binding</keyword>
<dbReference type="GO" id="GO:0003677">
    <property type="term" value="F:DNA binding"/>
    <property type="evidence" value="ECO:0007669"/>
    <property type="project" value="UniProtKB-KW"/>
</dbReference>
<keyword evidence="4" id="KW-0804">Transcription</keyword>
<organism evidence="6 7">
    <name type="scientific">Pseudomyxococcus hansupus</name>
    <dbReference type="NCBI Taxonomy" id="1297742"/>
    <lineage>
        <taxon>Bacteria</taxon>
        <taxon>Pseudomonadati</taxon>
        <taxon>Myxococcota</taxon>
        <taxon>Myxococcia</taxon>
        <taxon>Myxococcales</taxon>
        <taxon>Cystobacterineae</taxon>
        <taxon>Myxococcaceae</taxon>
        <taxon>Pseudomyxococcus</taxon>
    </lineage>
</organism>
<dbReference type="SUPFAM" id="SSF53850">
    <property type="entry name" value="Periplasmic binding protein-like II"/>
    <property type="match status" value="1"/>
</dbReference>
<dbReference type="FunFam" id="1.10.10.10:FF:000001">
    <property type="entry name" value="LysR family transcriptional regulator"/>
    <property type="match status" value="1"/>
</dbReference>
<evidence type="ECO:0000256" key="4">
    <source>
        <dbReference type="ARBA" id="ARBA00023163"/>
    </source>
</evidence>
<dbReference type="STRING" id="1297742.A176_002050"/>
<comment type="similarity">
    <text evidence="1">Belongs to the LysR transcriptional regulatory family.</text>
</comment>
<evidence type="ECO:0000259" key="5">
    <source>
        <dbReference type="PROSITE" id="PS50931"/>
    </source>
</evidence>
<evidence type="ECO:0000256" key="1">
    <source>
        <dbReference type="ARBA" id="ARBA00009437"/>
    </source>
</evidence>
<evidence type="ECO:0000313" key="7">
    <source>
        <dbReference type="Proteomes" id="UP000009026"/>
    </source>
</evidence>
<dbReference type="eggNOG" id="COG0583">
    <property type="taxonomic scope" value="Bacteria"/>
</dbReference>
<feature type="domain" description="HTH lysR-type" evidence="5">
    <location>
        <begin position="12"/>
        <end position="69"/>
    </location>
</feature>
<dbReference type="SUPFAM" id="SSF46785">
    <property type="entry name" value="Winged helix' DNA-binding domain"/>
    <property type="match status" value="1"/>
</dbReference>
<dbReference type="CDD" id="cd08422">
    <property type="entry name" value="PBP2_CrgA_like"/>
    <property type="match status" value="1"/>
</dbReference>
<dbReference type="InterPro" id="IPR005119">
    <property type="entry name" value="LysR_subst-bd"/>
</dbReference>
<keyword evidence="2" id="KW-0805">Transcription regulation</keyword>
<dbReference type="PROSITE" id="PS50931">
    <property type="entry name" value="HTH_LYSR"/>
    <property type="match status" value="1"/>
</dbReference>
<dbReference type="PRINTS" id="PR00039">
    <property type="entry name" value="HTHLYSR"/>
</dbReference>
<dbReference type="EMBL" id="CP012109">
    <property type="protein sequence ID" value="AKQ65138.1"/>
    <property type="molecule type" value="Genomic_DNA"/>
</dbReference>
<dbReference type="Pfam" id="PF00126">
    <property type="entry name" value="HTH_1"/>
    <property type="match status" value="1"/>
</dbReference>
<dbReference type="InterPro" id="IPR036388">
    <property type="entry name" value="WH-like_DNA-bd_sf"/>
</dbReference>
<dbReference type="AlphaFoldDB" id="A0A0H4WU87"/>
<dbReference type="InterPro" id="IPR058163">
    <property type="entry name" value="LysR-type_TF_proteobact-type"/>
</dbReference>
<dbReference type="PANTHER" id="PTHR30537:SF5">
    <property type="entry name" value="HTH-TYPE TRANSCRIPTIONAL ACTIVATOR TTDR-RELATED"/>
    <property type="match status" value="1"/>
</dbReference>
<evidence type="ECO:0000256" key="2">
    <source>
        <dbReference type="ARBA" id="ARBA00023015"/>
    </source>
</evidence>
<dbReference type="FunFam" id="3.40.190.290:FF:000001">
    <property type="entry name" value="Transcriptional regulator, LysR family"/>
    <property type="match status" value="1"/>
</dbReference>
<reference evidence="6 7" key="1">
    <citation type="journal article" date="2016" name="PLoS ONE">
        <title>Complete Genome Sequence and Comparative Genomics of a Novel Myxobacterium Myxococcus hansupus.</title>
        <authorList>
            <person name="Sharma G."/>
            <person name="Narwani T."/>
            <person name="Subramanian S."/>
        </authorList>
    </citation>
    <scope>NUCLEOTIDE SEQUENCE [LARGE SCALE GENOMIC DNA]</scope>
    <source>
        <strain evidence="7">mixupus</strain>
    </source>
</reference>
<dbReference type="Proteomes" id="UP000009026">
    <property type="component" value="Chromosome"/>
</dbReference>
<name>A0A0H4WU87_9BACT</name>
<dbReference type="GO" id="GO:0003700">
    <property type="term" value="F:DNA-binding transcription factor activity"/>
    <property type="evidence" value="ECO:0007669"/>
    <property type="project" value="InterPro"/>
</dbReference>
<dbReference type="Gene3D" id="3.40.190.290">
    <property type="match status" value="1"/>
</dbReference>
<dbReference type="Pfam" id="PF03466">
    <property type="entry name" value="LysR_substrate"/>
    <property type="match status" value="1"/>
</dbReference>
<dbReference type="InterPro" id="IPR000847">
    <property type="entry name" value="LysR_HTH_N"/>
</dbReference>
<protein>
    <submittedName>
        <fullName evidence="6">Transcriptional regulator, LysR family</fullName>
    </submittedName>
</protein>
<dbReference type="PATRIC" id="fig|1297742.4.peg.2076"/>
<evidence type="ECO:0000256" key="3">
    <source>
        <dbReference type="ARBA" id="ARBA00023125"/>
    </source>
</evidence>
<evidence type="ECO:0000313" key="6">
    <source>
        <dbReference type="EMBL" id="AKQ65138.1"/>
    </source>
</evidence>
<gene>
    <name evidence="6" type="ORF">A176_002050</name>
</gene>
<proteinExistence type="inferred from homology"/>
<accession>A0A0H4WU87</accession>
<dbReference type="Gene3D" id="1.10.10.10">
    <property type="entry name" value="Winged helix-like DNA-binding domain superfamily/Winged helix DNA-binding domain"/>
    <property type="match status" value="1"/>
</dbReference>
<dbReference type="KEGG" id="mym:A176_002050"/>
<keyword evidence="7" id="KW-1185">Reference proteome</keyword>